<gene>
    <name evidence="9" type="ORF">ABDB84_15165</name>
</gene>
<feature type="binding site" evidence="7">
    <location>
        <position position="159"/>
    </location>
    <ligand>
        <name>Fe cation</name>
        <dbReference type="ChEBI" id="CHEBI:24875"/>
    </ligand>
</feature>
<keyword evidence="4 7" id="KW-0223">Dioxygenase</keyword>
<comment type="cofactor">
    <cofactor evidence="1 7">
        <name>L-ascorbate</name>
        <dbReference type="ChEBI" id="CHEBI:38290"/>
    </cofactor>
</comment>
<dbReference type="InterPro" id="IPR023550">
    <property type="entry name" value="PKHD_hydroxylase"/>
</dbReference>
<dbReference type="NCBIfam" id="NF003974">
    <property type="entry name" value="PRK05467.1-3"/>
    <property type="match status" value="1"/>
</dbReference>
<feature type="domain" description="Fe2OG dioxygenase" evidence="8">
    <location>
        <begin position="78"/>
        <end position="178"/>
    </location>
</feature>
<keyword evidence="10" id="KW-1185">Reference proteome</keyword>
<feature type="binding site" evidence="7">
    <location>
        <position position="96"/>
    </location>
    <ligand>
        <name>Fe cation</name>
        <dbReference type="ChEBI" id="CHEBI:24875"/>
    </ligand>
</feature>
<dbReference type="InterPro" id="IPR044862">
    <property type="entry name" value="Pro_4_hyd_alph_FE2OG_OXY"/>
</dbReference>
<dbReference type="Proteomes" id="UP001410394">
    <property type="component" value="Unassembled WGS sequence"/>
</dbReference>
<sequence>MLIQATEVLSAEELARLQQLLKQADWADGKITAGSQSAKVKYNRQLPESAPEIKLARAIVHTALSRHGLFFSAALPREIYPPLFNAYSGGEYFGKHVDNAVRLLPEGGRHLRTDVSATLFLAEPESYDGGELVIEDTYGEHRVKLKAGDMVVYPSTSLHRVEPVTRGERVACFMWMQSMVRDDGKRRLLFELDMAIASLRNRLGDCEETISLTGNYHNLLRQWSEL</sequence>
<dbReference type="RefSeq" id="WP_345920594.1">
    <property type="nucleotide sequence ID" value="NZ_JBDIVE010000009.1"/>
</dbReference>
<evidence type="ECO:0000256" key="2">
    <source>
        <dbReference type="ARBA" id="ARBA00022723"/>
    </source>
</evidence>
<dbReference type="EMBL" id="JBDIVE010000009">
    <property type="protein sequence ID" value="MEN3069820.1"/>
    <property type="molecule type" value="Genomic_DNA"/>
</dbReference>
<dbReference type="InterPro" id="IPR006620">
    <property type="entry name" value="Pro_4_hyd_alph"/>
</dbReference>
<dbReference type="NCBIfam" id="NF003975">
    <property type="entry name" value="PRK05467.1-4"/>
    <property type="match status" value="1"/>
</dbReference>
<keyword evidence="3 7" id="KW-0847">Vitamin C</keyword>
<reference evidence="9 10" key="1">
    <citation type="journal article" date="2018" name="Int. J. Syst. Evol. Microbiol.">
        <title>Uliginosibacterium sediminicola sp. nov., isolated from freshwater sediment.</title>
        <authorList>
            <person name="Hwang W.M."/>
            <person name="Kim S.M."/>
            <person name="Kang K."/>
            <person name="Ahn T.Y."/>
        </authorList>
    </citation>
    <scope>NUCLEOTIDE SEQUENCE [LARGE SCALE GENOMIC DNA]</scope>
    <source>
        <strain evidence="9 10">M1-21</strain>
    </source>
</reference>
<dbReference type="HAMAP" id="MF_00657">
    <property type="entry name" value="Hydroxyl_YbiX"/>
    <property type="match status" value="1"/>
</dbReference>
<dbReference type="GO" id="GO:0051213">
    <property type="term" value="F:dioxygenase activity"/>
    <property type="evidence" value="ECO:0007669"/>
    <property type="project" value="UniProtKB-KW"/>
</dbReference>
<evidence type="ECO:0000256" key="4">
    <source>
        <dbReference type="ARBA" id="ARBA00022964"/>
    </source>
</evidence>
<proteinExistence type="inferred from homology"/>
<evidence type="ECO:0000256" key="7">
    <source>
        <dbReference type="HAMAP-Rule" id="MF_00657"/>
    </source>
</evidence>
<comment type="caution">
    <text evidence="9">The sequence shown here is derived from an EMBL/GenBank/DDBJ whole genome shotgun (WGS) entry which is preliminary data.</text>
</comment>
<protein>
    <submittedName>
        <fullName evidence="9">Fe2+-dependent dioxygenase</fullName>
    </submittedName>
</protein>
<dbReference type="InterPro" id="IPR041097">
    <property type="entry name" value="PKHD_C"/>
</dbReference>
<name>A0ABU9Z1G5_9RHOO</name>
<dbReference type="Gene3D" id="4.10.860.20">
    <property type="entry name" value="Rabenosyn, Rab binding domain"/>
    <property type="match status" value="1"/>
</dbReference>
<evidence type="ECO:0000256" key="1">
    <source>
        <dbReference type="ARBA" id="ARBA00001961"/>
    </source>
</evidence>
<keyword evidence="2 7" id="KW-0479">Metal-binding</keyword>
<organism evidence="9 10">
    <name type="scientific">Uliginosibacterium sediminicola</name>
    <dbReference type="NCBI Taxonomy" id="2024550"/>
    <lineage>
        <taxon>Bacteria</taxon>
        <taxon>Pseudomonadati</taxon>
        <taxon>Pseudomonadota</taxon>
        <taxon>Betaproteobacteria</taxon>
        <taxon>Rhodocyclales</taxon>
        <taxon>Zoogloeaceae</taxon>
        <taxon>Uliginosibacterium</taxon>
    </lineage>
</organism>
<dbReference type="Pfam" id="PF18331">
    <property type="entry name" value="PKHD_C"/>
    <property type="match status" value="1"/>
</dbReference>
<keyword evidence="6 7" id="KW-0408">Iron</keyword>
<evidence type="ECO:0000256" key="6">
    <source>
        <dbReference type="ARBA" id="ARBA00023004"/>
    </source>
</evidence>
<keyword evidence="5 7" id="KW-0560">Oxidoreductase</keyword>
<feature type="binding site" evidence="7">
    <location>
        <position position="98"/>
    </location>
    <ligand>
        <name>Fe cation</name>
        <dbReference type="ChEBI" id="CHEBI:24875"/>
    </ligand>
</feature>
<evidence type="ECO:0000313" key="10">
    <source>
        <dbReference type="Proteomes" id="UP001410394"/>
    </source>
</evidence>
<dbReference type="SMART" id="SM00702">
    <property type="entry name" value="P4Hc"/>
    <property type="match status" value="1"/>
</dbReference>
<evidence type="ECO:0000259" key="8">
    <source>
        <dbReference type="PROSITE" id="PS51471"/>
    </source>
</evidence>
<dbReference type="PANTHER" id="PTHR41536">
    <property type="entry name" value="PKHD-TYPE HYDROXYLASE YBIX"/>
    <property type="match status" value="1"/>
</dbReference>
<dbReference type="PROSITE" id="PS51471">
    <property type="entry name" value="FE2OG_OXY"/>
    <property type="match status" value="1"/>
</dbReference>
<comment type="cofactor">
    <cofactor evidence="7">
        <name>Fe(2+)</name>
        <dbReference type="ChEBI" id="CHEBI:29033"/>
    </cofactor>
    <text evidence="7">Binds 1 Fe(2+) ion per subunit.</text>
</comment>
<accession>A0ABU9Z1G5</accession>
<evidence type="ECO:0000256" key="3">
    <source>
        <dbReference type="ARBA" id="ARBA00022896"/>
    </source>
</evidence>
<feature type="binding site" evidence="7">
    <location>
        <position position="169"/>
    </location>
    <ligand>
        <name>2-oxoglutarate</name>
        <dbReference type="ChEBI" id="CHEBI:16810"/>
    </ligand>
</feature>
<evidence type="ECO:0000313" key="9">
    <source>
        <dbReference type="EMBL" id="MEN3069820.1"/>
    </source>
</evidence>
<dbReference type="PANTHER" id="PTHR41536:SF1">
    <property type="entry name" value="PKHD-TYPE HYDROXYLASE YBIX"/>
    <property type="match status" value="1"/>
</dbReference>
<dbReference type="InterPro" id="IPR005123">
    <property type="entry name" value="Oxoglu/Fe-dep_dioxygenase_dom"/>
</dbReference>
<dbReference type="Pfam" id="PF13640">
    <property type="entry name" value="2OG-FeII_Oxy_3"/>
    <property type="match status" value="1"/>
</dbReference>
<dbReference type="Gene3D" id="2.60.120.620">
    <property type="entry name" value="q2cbj1_9rhob like domain"/>
    <property type="match status" value="1"/>
</dbReference>
<evidence type="ECO:0000256" key="5">
    <source>
        <dbReference type="ARBA" id="ARBA00023002"/>
    </source>
</evidence>